<comment type="caution">
    <text evidence="1">The sequence shown here is derived from an EMBL/GenBank/DDBJ whole genome shotgun (WGS) entry which is preliminary data.</text>
</comment>
<dbReference type="EMBL" id="JBHFFA010000002">
    <property type="protein sequence ID" value="KAL2644011.1"/>
    <property type="molecule type" value="Genomic_DNA"/>
</dbReference>
<evidence type="ECO:0000313" key="2">
    <source>
        <dbReference type="Proteomes" id="UP001605036"/>
    </source>
</evidence>
<name>A0ABD1Z8M6_9MARC</name>
<dbReference type="Proteomes" id="UP001605036">
    <property type="component" value="Unassembled WGS sequence"/>
</dbReference>
<reference evidence="1 2" key="1">
    <citation type="submission" date="2024-09" db="EMBL/GenBank/DDBJ databases">
        <title>Chromosome-scale assembly of Riccia fluitans.</title>
        <authorList>
            <person name="Paukszto L."/>
            <person name="Sawicki J."/>
            <person name="Karawczyk K."/>
            <person name="Piernik-Szablinska J."/>
            <person name="Szczecinska M."/>
            <person name="Mazdziarz M."/>
        </authorList>
    </citation>
    <scope>NUCLEOTIDE SEQUENCE [LARGE SCALE GENOMIC DNA]</scope>
    <source>
        <strain evidence="1">Rf_01</strain>
        <tissue evidence="1">Aerial parts of the thallus</tissue>
    </source>
</reference>
<organism evidence="1 2">
    <name type="scientific">Riccia fluitans</name>
    <dbReference type="NCBI Taxonomy" id="41844"/>
    <lineage>
        <taxon>Eukaryota</taxon>
        <taxon>Viridiplantae</taxon>
        <taxon>Streptophyta</taxon>
        <taxon>Embryophyta</taxon>
        <taxon>Marchantiophyta</taxon>
        <taxon>Marchantiopsida</taxon>
        <taxon>Marchantiidae</taxon>
        <taxon>Marchantiales</taxon>
        <taxon>Ricciaceae</taxon>
        <taxon>Riccia</taxon>
    </lineage>
</organism>
<dbReference type="AlphaFoldDB" id="A0ABD1Z8M6"/>
<sequence length="154" mass="17115">MVLRVASGANEYGVREYKRRWTTWTKRQSCEHVLIAPKCHTKGKVHLDCQQGKSGVHETGAKGIGNDGYHSGFIGARLKSILVYRHISGGQRSIQPGWTLARTRKLKCDLNRNRSKSAFIEQEIRAVGIGAVGGDSISSTDPYRVQTSSCWDIE</sequence>
<gene>
    <name evidence="1" type="ORF">R1flu_011598</name>
</gene>
<keyword evidence="2" id="KW-1185">Reference proteome</keyword>
<evidence type="ECO:0000313" key="1">
    <source>
        <dbReference type="EMBL" id="KAL2644011.1"/>
    </source>
</evidence>
<accession>A0ABD1Z8M6</accession>
<proteinExistence type="predicted"/>
<protein>
    <submittedName>
        <fullName evidence="1">Uncharacterized protein</fullName>
    </submittedName>
</protein>